<protein>
    <submittedName>
        <fullName evidence="2">Uncharacterized protein</fullName>
    </submittedName>
</protein>
<evidence type="ECO:0000313" key="4">
    <source>
        <dbReference type="Proteomes" id="UP000296733"/>
    </source>
</evidence>
<dbReference type="EMBL" id="FNVN01000002">
    <property type="protein sequence ID" value="SEG34395.1"/>
    <property type="molecule type" value="Genomic_DNA"/>
</dbReference>
<sequence>MDAATVSCEYGTTIYMTPTANQACVVDVFKNERDDDGWITDSVHDYYQLPYAEIPLRIEHHMAGAIGGGDLLPFVSEVNNVQLEEWFRENSVDAYSRQNFGLAHGSPKIDSKASEIQLEE</sequence>
<reference evidence="2 3" key="1">
    <citation type="submission" date="2016-10" db="EMBL/GenBank/DDBJ databases">
        <authorList>
            <person name="de Groot N.N."/>
        </authorList>
    </citation>
    <scope>NUCLEOTIDE SEQUENCE [LARGE SCALE GENOMIC DNA]</scope>
    <source>
        <strain evidence="2 3">CGMCC 1.10331</strain>
    </source>
</reference>
<organism evidence="2 3">
    <name type="scientific">Halobellus limi</name>
    <dbReference type="NCBI Taxonomy" id="699433"/>
    <lineage>
        <taxon>Archaea</taxon>
        <taxon>Methanobacteriati</taxon>
        <taxon>Methanobacteriota</taxon>
        <taxon>Stenosarchaea group</taxon>
        <taxon>Halobacteria</taxon>
        <taxon>Halobacteriales</taxon>
        <taxon>Haloferacaceae</taxon>
        <taxon>Halobellus</taxon>
    </lineage>
</organism>
<keyword evidence="3" id="KW-1185">Reference proteome</keyword>
<gene>
    <name evidence="1" type="ORF">DV707_10915</name>
    <name evidence="2" type="ORF">SAMN04488133_1953</name>
</gene>
<dbReference type="AlphaFoldDB" id="A0A1H5ZF91"/>
<reference evidence="1 4" key="2">
    <citation type="journal article" date="2019" name="Nat. Commun.">
        <title>A new type of DNA phosphorothioation-based antiviral system in archaea.</title>
        <authorList>
            <person name="Xiong L."/>
            <person name="Liu S."/>
            <person name="Chen S."/>
            <person name="Xiao Y."/>
            <person name="Zhu B."/>
            <person name="Gao Y."/>
            <person name="Zhang Y."/>
            <person name="Chen B."/>
            <person name="Luo J."/>
            <person name="Deng Z."/>
            <person name="Chen X."/>
            <person name="Wang L."/>
            <person name="Chen S."/>
        </authorList>
    </citation>
    <scope>NUCLEOTIDE SEQUENCE [LARGE SCALE GENOMIC DNA]</scope>
    <source>
        <strain evidence="1 4">CGMCC 1.10331</strain>
    </source>
</reference>
<evidence type="ECO:0000313" key="3">
    <source>
        <dbReference type="Proteomes" id="UP000236740"/>
    </source>
</evidence>
<name>A0A1H5ZF91_9EURY</name>
<dbReference type="KEGG" id="hlm:DV707_10915"/>
<evidence type="ECO:0000313" key="1">
    <source>
        <dbReference type="EMBL" id="QCC48132.1"/>
    </source>
</evidence>
<dbReference type="Proteomes" id="UP000236740">
    <property type="component" value="Unassembled WGS sequence"/>
</dbReference>
<dbReference type="EMBL" id="CP031311">
    <property type="protein sequence ID" value="QCC48132.1"/>
    <property type="molecule type" value="Genomic_DNA"/>
</dbReference>
<accession>A0A1H5ZF91</accession>
<dbReference type="Proteomes" id="UP000296733">
    <property type="component" value="Chromosome"/>
</dbReference>
<proteinExistence type="predicted"/>
<evidence type="ECO:0000313" key="2">
    <source>
        <dbReference type="EMBL" id="SEG34395.1"/>
    </source>
</evidence>